<evidence type="ECO:0000313" key="2">
    <source>
        <dbReference type="Ensembl" id="ENSEEEP00000008617.2"/>
    </source>
</evidence>
<gene>
    <name evidence="2" type="primary">AICDA</name>
</gene>
<name>A0A4W4E9N6_ELEEL</name>
<proteinExistence type="predicted"/>
<reference evidence="3" key="2">
    <citation type="journal article" date="2017" name="Sci. Adv.">
        <title>A tail of two voltages: Proteomic comparison of the three electric organs of the electric eel.</title>
        <authorList>
            <person name="Traeger L.L."/>
            <person name="Sabat G."/>
            <person name="Barrett-Wilt G.A."/>
            <person name="Wells G.B."/>
            <person name="Sussman M.R."/>
        </authorList>
    </citation>
    <scope>NUCLEOTIDE SEQUENCE [LARGE SCALE GENOMIC DNA]</scope>
</reference>
<dbReference type="STRING" id="8005.ENSEEEP00000008617"/>
<protein>
    <submittedName>
        <fullName evidence="2">Uncharacterized protein</fullName>
    </submittedName>
</protein>
<dbReference type="SUPFAM" id="SSF53187">
    <property type="entry name" value="Zn-dependent exopeptidases"/>
    <property type="match status" value="1"/>
</dbReference>
<organism evidence="2 3">
    <name type="scientific">Electrophorus electricus</name>
    <name type="common">Electric eel</name>
    <name type="synonym">Gymnotus electricus</name>
    <dbReference type="NCBI Taxonomy" id="8005"/>
    <lineage>
        <taxon>Eukaryota</taxon>
        <taxon>Metazoa</taxon>
        <taxon>Chordata</taxon>
        <taxon>Craniata</taxon>
        <taxon>Vertebrata</taxon>
        <taxon>Euteleostomi</taxon>
        <taxon>Actinopterygii</taxon>
        <taxon>Neopterygii</taxon>
        <taxon>Teleostei</taxon>
        <taxon>Ostariophysi</taxon>
        <taxon>Gymnotiformes</taxon>
        <taxon>Gymnotoidei</taxon>
        <taxon>Gymnotidae</taxon>
        <taxon>Electrophorus</taxon>
    </lineage>
</organism>
<dbReference type="AlphaFoldDB" id="A0A4W4E9N6"/>
<evidence type="ECO:0000313" key="3">
    <source>
        <dbReference type="Proteomes" id="UP000314983"/>
    </source>
</evidence>
<reference evidence="2" key="5">
    <citation type="submission" date="2025-09" db="UniProtKB">
        <authorList>
            <consortium name="Ensembl"/>
        </authorList>
    </citation>
    <scope>IDENTIFICATION</scope>
</reference>
<sequence>HLPTLLFRPTVNKTNISCKRAYYSNDHVDLGHPCHSFPLTKDVCYFAHCYPYTYTKLWSHLAELERDPRCLHFCEVRTLCRSLAGNLVPVVTVSNPSRDGGSSLKPAVVLSARVHPQERLRDAFVFKLRPMVSPVGVRVGNHRCLLTGRDLNQIDRSKLQDSFPSVWATRRLVQRSNFTALKQKWLCFLYSLEYFQKRLHICDCDECYMIHRRVYAIVYGVADAVLYQQ</sequence>
<evidence type="ECO:0000256" key="1">
    <source>
        <dbReference type="ARBA" id="ARBA00001947"/>
    </source>
</evidence>
<dbReference type="InterPro" id="IPR050821">
    <property type="entry name" value="Cytosolic_carboxypeptidase"/>
</dbReference>
<comment type="cofactor">
    <cofactor evidence="1">
        <name>Zn(2+)</name>
        <dbReference type="ChEBI" id="CHEBI:29105"/>
    </cofactor>
</comment>
<reference evidence="3" key="1">
    <citation type="journal article" date="2014" name="Science">
        <title>Nonhuman genetics. Genomic basis for the convergent evolution of electric organs.</title>
        <authorList>
            <person name="Gallant J.R."/>
            <person name="Traeger L.L."/>
            <person name="Volkening J.D."/>
            <person name="Moffett H."/>
            <person name="Chen P.H."/>
            <person name="Novina C.D."/>
            <person name="Phillips G.N.Jr."/>
            <person name="Anand R."/>
            <person name="Wells G.B."/>
            <person name="Pinch M."/>
            <person name="Guth R."/>
            <person name="Unguez G.A."/>
            <person name="Albert J.S."/>
            <person name="Zakon H.H."/>
            <person name="Samanta M.P."/>
            <person name="Sussman M.R."/>
        </authorList>
    </citation>
    <scope>NUCLEOTIDE SEQUENCE [LARGE SCALE GENOMIC DNA]</scope>
</reference>
<dbReference type="Ensembl" id="ENSEEET00000008729.2">
    <property type="protein sequence ID" value="ENSEEEP00000008617.2"/>
    <property type="gene ID" value="ENSEEEG00000004470.2"/>
</dbReference>
<accession>A0A4W4E9N6</accession>
<reference evidence="2" key="4">
    <citation type="submission" date="2025-08" db="UniProtKB">
        <authorList>
            <consortium name="Ensembl"/>
        </authorList>
    </citation>
    <scope>IDENTIFICATION</scope>
</reference>
<dbReference type="PANTHER" id="PTHR12756">
    <property type="entry name" value="CYTOSOLIC CARBOXYPEPTIDASE"/>
    <property type="match status" value="1"/>
</dbReference>
<reference evidence="2" key="3">
    <citation type="submission" date="2020-05" db="EMBL/GenBank/DDBJ databases">
        <title>Electrophorus electricus (electric eel) genome, fEleEle1, primary haplotype.</title>
        <authorList>
            <person name="Myers G."/>
            <person name="Meyer A."/>
            <person name="Fedrigo O."/>
            <person name="Formenti G."/>
            <person name="Rhie A."/>
            <person name="Tracey A."/>
            <person name="Sims Y."/>
            <person name="Jarvis E.D."/>
        </authorList>
    </citation>
    <scope>NUCLEOTIDE SEQUENCE [LARGE SCALE GENOMIC DNA]</scope>
</reference>
<keyword evidence="3" id="KW-1185">Reference proteome</keyword>
<dbReference type="GeneTree" id="ENSGT00940000160916"/>
<dbReference type="PANTHER" id="PTHR12756:SF23">
    <property type="entry name" value="CYTOSOLIC CARBOXYPEPTIDASE 3"/>
    <property type="match status" value="1"/>
</dbReference>
<dbReference type="Gene3D" id="3.40.630.10">
    <property type="entry name" value="Zn peptidases"/>
    <property type="match status" value="2"/>
</dbReference>
<dbReference type="Proteomes" id="UP000314983">
    <property type="component" value="Chromosome 2"/>
</dbReference>